<protein>
    <submittedName>
        <fullName evidence="3">Metalloprotease</fullName>
    </submittedName>
</protein>
<dbReference type="GO" id="GO:0008237">
    <property type="term" value="F:metallopeptidase activity"/>
    <property type="evidence" value="ECO:0007669"/>
    <property type="project" value="UniProtKB-KW"/>
</dbReference>
<dbReference type="PANTHER" id="PTHR41775">
    <property type="entry name" value="SECRETED PROTEIN-RELATED"/>
    <property type="match status" value="1"/>
</dbReference>
<dbReference type="NCBIfam" id="TIGR03296">
    <property type="entry name" value="M6dom_TIGR03296"/>
    <property type="match status" value="1"/>
</dbReference>
<keyword evidence="3" id="KW-0482">Metalloprotease</keyword>
<feature type="signal peptide" evidence="1">
    <location>
        <begin position="1"/>
        <end position="22"/>
    </location>
</feature>
<evidence type="ECO:0000259" key="2">
    <source>
        <dbReference type="Pfam" id="PF05547"/>
    </source>
</evidence>
<dbReference type="GO" id="GO:0006508">
    <property type="term" value="P:proteolysis"/>
    <property type="evidence" value="ECO:0007669"/>
    <property type="project" value="InterPro"/>
</dbReference>
<feature type="chain" id="PRO_5040411367" evidence="1">
    <location>
        <begin position="23"/>
        <end position="592"/>
    </location>
</feature>
<dbReference type="Pfam" id="PF05547">
    <property type="entry name" value="Peptidase_M6"/>
    <property type="match status" value="1"/>
</dbReference>
<keyword evidence="1" id="KW-0732">Signal</keyword>
<evidence type="ECO:0000256" key="1">
    <source>
        <dbReference type="SAM" id="SignalP"/>
    </source>
</evidence>
<dbReference type="GeneID" id="72466815"/>
<dbReference type="EMBL" id="BPUB01000002">
    <property type="protein sequence ID" value="GJG59147.1"/>
    <property type="molecule type" value="Genomic_DNA"/>
</dbReference>
<reference evidence="3" key="1">
    <citation type="journal article" date="2022" name="Int. J. Syst. Evol. Microbiol.">
        <title>Prevotella lacticifex sp. nov., isolated from the rumen of cows.</title>
        <authorList>
            <person name="Shinkai T."/>
            <person name="Ikeyama N."/>
            <person name="Kumagai M."/>
            <person name="Ohmori H."/>
            <person name="Sakamoto M."/>
            <person name="Ohkuma M."/>
            <person name="Mitsumori M."/>
        </authorList>
    </citation>
    <scope>NUCLEOTIDE SEQUENCE</scope>
    <source>
        <strain evidence="3">R5076</strain>
    </source>
</reference>
<dbReference type="PANTHER" id="PTHR41775:SF1">
    <property type="entry name" value="PEPTIDASE M6-LIKE DOMAIN-CONTAINING PROTEIN"/>
    <property type="match status" value="1"/>
</dbReference>
<gene>
    <name evidence="3" type="ORF">PRLR5076_19980</name>
</gene>
<accession>A0A9R1CAU7</accession>
<dbReference type="InterPro" id="IPR008757">
    <property type="entry name" value="Peptidase_M6-like_domain"/>
</dbReference>
<dbReference type="RefSeq" id="WP_223928863.1">
    <property type="nucleotide sequence ID" value="NZ_BPTU01000001.1"/>
</dbReference>
<keyword evidence="4" id="KW-1185">Reference proteome</keyword>
<keyword evidence="3" id="KW-0378">Hydrolase</keyword>
<comment type="caution">
    <text evidence="3">The sequence shown here is derived from an EMBL/GenBank/DDBJ whole genome shotgun (WGS) entry which is preliminary data.</text>
</comment>
<keyword evidence="3" id="KW-0645">Protease</keyword>
<dbReference type="AlphaFoldDB" id="A0A9R1CAU7"/>
<evidence type="ECO:0000313" key="4">
    <source>
        <dbReference type="Proteomes" id="UP000825483"/>
    </source>
</evidence>
<feature type="domain" description="Peptidase M6-like" evidence="2">
    <location>
        <begin position="147"/>
        <end position="382"/>
    </location>
</feature>
<sequence>MKKILFLLIFALVATSSFASKANSLPAVVPQPDGTMLTVLLQGDENISWYTTTDGMLLVKRGNGYYVAQVKADGSLAASSLLAHGPAMRGTEETNMMLLQDKAKFAKYSSKLLGQSGELPVTEWTNGVTRKMKIRDDSTLFPHMGSPKALVILVEFTDTTFTLPDPKASFNDYLNNETGNIVDRGHGENRNAKGVKGYFKDMSFGQFTPQFDVVGPVKLSHPLRYYGAGNDNMSRLIPDACSAVNDSVDFSQYDSNGDGYVDLVYVIYAGHSESEAGNSTDDIWPKSGYSDFGTFDGKKVYRYGVNNELNGRETSKNKLINGIGLFCHEFSHTMGLPDIYATSGAPGYNKDNFGMEFWDLMDGGEYVHSGRFPTAYTSWEREVMGWMNVDTLTDTAHVVLRTIDSKGDSARSCKIVNPSVKNEAIYLQNIQNKGWNYYLPGHGLLVYRVSYASDDVNFADNPNNGSRPRIVCIPADGKLGAIADYADDSTPDNYYADMAGDTYPGTSNVSSIASFTMYSGDALDRPILNIKEDGTLVSFDYLGKKIPSAINSVMVKDKATDRIFSLNGMLMGTDKTRLPKGIYIINGKKIVL</sequence>
<name>A0A9R1CAU7_9BACT</name>
<dbReference type="SUPFAM" id="SSF55486">
    <property type="entry name" value="Metalloproteases ('zincins'), catalytic domain"/>
    <property type="match status" value="1"/>
</dbReference>
<organism evidence="3 4">
    <name type="scientific">Prevotella lacticifex</name>
    <dbReference type="NCBI Taxonomy" id="2854755"/>
    <lineage>
        <taxon>Bacteria</taxon>
        <taxon>Pseudomonadati</taxon>
        <taxon>Bacteroidota</taxon>
        <taxon>Bacteroidia</taxon>
        <taxon>Bacteroidales</taxon>
        <taxon>Prevotellaceae</taxon>
        <taxon>Prevotella</taxon>
    </lineage>
</organism>
<evidence type="ECO:0000313" key="3">
    <source>
        <dbReference type="EMBL" id="GJG59147.1"/>
    </source>
</evidence>
<proteinExistence type="predicted"/>
<dbReference type="Proteomes" id="UP000825483">
    <property type="component" value="Unassembled WGS sequence"/>
</dbReference>